<accession>A0ABN3Q114</accession>
<comment type="caution">
    <text evidence="1">The sequence shown here is derived from an EMBL/GenBank/DDBJ whole genome shotgun (WGS) entry which is preliminary data.</text>
</comment>
<reference evidence="1 2" key="1">
    <citation type="journal article" date="2019" name="Int. J. Syst. Evol. Microbiol.">
        <title>The Global Catalogue of Microorganisms (GCM) 10K type strain sequencing project: providing services to taxonomists for standard genome sequencing and annotation.</title>
        <authorList>
            <consortium name="The Broad Institute Genomics Platform"/>
            <consortium name="The Broad Institute Genome Sequencing Center for Infectious Disease"/>
            <person name="Wu L."/>
            <person name="Ma J."/>
        </authorList>
    </citation>
    <scope>NUCLEOTIDE SEQUENCE [LARGE SCALE GENOMIC DNA]</scope>
    <source>
        <strain evidence="1 2">JCM 6833</strain>
    </source>
</reference>
<protein>
    <submittedName>
        <fullName evidence="1">Uncharacterized protein</fullName>
    </submittedName>
</protein>
<evidence type="ECO:0000313" key="2">
    <source>
        <dbReference type="Proteomes" id="UP001501509"/>
    </source>
</evidence>
<name>A0ABN3Q114_9ACTN</name>
<dbReference type="EMBL" id="BAAATD010000006">
    <property type="protein sequence ID" value="GAA2608424.1"/>
    <property type="molecule type" value="Genomic_DNA"/>
</dbReference>
<dbReference type="Proteomes" id="UP001501509">
    <property type="component" value="Unassembled WGS sequence"/>
</dbReference>
<evidence type="ECO:0000313" key="1">
    <source>
        <dbReference type="EMBL" id="GAA2608424.1"/>
    </source>
</evidence>
<sequence length="107" mass="11397">MVNRAEVALFATRTLAGTLTPRNPFSRTLTDLLVLQLNVTVPVTDPPPTTVPLDKLNFFNVGRQAAADAPLAGPGTETRAAANAGTTTRTLRFIGFSSAEIVKKDPY</sequence>
<gene>
    <name evidence="1" type="ORF">GCM10010411_48310</name>
</gene>
<proteinExistence type="predicted"/>
<keyword evidence="2" id="KW-1185">Reference proteome</keyword>
<organism evidence="1 2">
    <name type="scientific">Actinomadura fulvescens</name>
    <dbReference type="NCBI Taxonomy" id="46160"/>
    <lineage>
        <taxon>Bacteria</taxon>
        <taxon>Bacillati</taxon>
        <taxon>Actinomycetota</taxon>
        <taxon>Actinomycetes</taxon>
        <taxon>Streptosporangiales</taxon>
        <taxon>Thermomonosporaceae</taxon>
        <taxon>Actinomadura</taxon>
    </lineage>
</organism>